<dbReference type="Pfam" id="PF00328">
    <property type="entry name" value="His_Phos_2"/>
    <property type="match status" value="1"/>
</dbReference>
<evidence type="ECO:0000313" key="19">
    <source>
        <dbReference type="Proteomes" id="UP001151699"/>
    </source>
</evidence>
<dbReference type="EMBL" id="WJQU01000002">
    <property type="protein sequence ID" value="KAJ6641584.1"/>
    <property type="molecule type" value="Genomic_DNA"/>
</dbReference>
<keyword evidence="6" id="KW-1003">Cell membrane</keyword>
<dbReference type="GO" id="GO:0052745">
    <property type="term" value="F:inositol phosphate phosphatase activity"/>
    <property type="evidence" value="ECO:0007669"/>
    <property type="project" value="TreeGrafter"/>
</dbReference>
<evidence type="ECO:0000256" key="12">
    <source>
        <dbReference type="ARBA" id="ARBA00043668"/>
    </source>
</evidence>
<evidence type="ECO:0000256" key="14">
    <source>
        <dbReference type="ARBA" id="ARBA00043691"/>
    </source>
</evidence>
<evidence type="ECO:0000256" key="6">
    <source>
        <dbReference type="ARBA" id="ARBA00022475"/>
    </source>
</evidence>
<comment type="catalytic activity">
    <reaction evidence="15">
        <text>(2R)-2,3-bisphosphoglycerate + H2O = (2R)-2-phosphoglycerate + phosphate</text>
        <dbReference type="Rhea" id="RHEA:27381"/>
        <dbReference type="ChEBI" id="CHEBI:15377"/>
        <dbReference type="ChEBI" id="CHEBI:43474"/>
        <dbReference type="ChEBI" id="CHEBI:58248"/>
        <dbReference type="ChEBI" id="CHEBI:58289"/>
        <dbReference type="EC" id="3.1.3.80"/>
    </reaction>
    <physiologicalReaction direction="left-to-right" evidence="15">
        <dbReference type="Rhea" id="RHEA:27382"/>
    </physiologicalReaction>
</comment>
<protein>
    <recommendedName>
        <fullName evidence="5">Multiple inositol polyphosphate phosphatase 1</fullName>
        <ecNumber evidence="4">3.1.3.62</ecNumber>
        <ecNumber evidence="3">3.1.3.80</ecNumber>
    </recommendedName>
    <alternativeName>
        <fullName evidence="11">2,3-bisphosphoglycerate 3-phosphatase</fullName>
    </alternativeName>
</protein>
<feature type="signal peptide" evidence="17">
    <location>
        <begin position="1"/>
        <end position="23"/>
    </location>
</feature>
<dbReference type="AlphaFoldDB" id="A0A9Q0N0X2"/>
<dbReference type="PANTHER" id="PTHR20963:SF8">
    <property type="entry name" value="MULTIPLE INOSITOL POLYPHOSPHATE PHOSPHATASE 1"/>
    <property type="match status" value="1"/>
</dbReference>
<comment type="caution">
    <text evidence="18">The sequence shown here is derived from an EMBL/GenBank/DDBJ whole genome shotgun (WGS) entry which is preliminary data.</text>
</comment>
<feature type="chain" id="PRO_5040255263" description="Multiple inositol polyphosphate phosphatase 1" evidence="17">
    <location>
        <begin position="24"/>
        <end position="482"/>
    </location>
</feature>
<name>A0A9Q0N0X2_9DIPT</name>
<evidence type="ECO:0000256" key="7">
    <source>
        <dbReference type="ARBA" id="ARBA00022729"/>
    </source>
</evidence>
<comment type="similarity">
    <text evidence="2">Belongs to the histidine acid phosphatase family. MINPP1 subfamily.</text>
</comment>
<dbReference type="FunFam" id="3.40.50.1240:FF:000014">
    <property type="entry name" value="Multiple inositol polyphosphate phosphatase 1"/>
    <property type="match status" value="1"/>
</dbReference>
<keyword evidence="8" id="KW-0378">Hydrolase</keyword>
<dbReference type="Proteomes" id="UP001151699">
    <property type="component" value="Chromosome B"/>
</dbReference>
<dbReference type="InterPro" id="IPR016274">
    <property type="entry name" value="Histidine_acid_Pase_euk"/>
</dbReference>
<evidence type="ECO:0000256" key="3">
    <source>
        <dbReference type="ARBA" id="ARBA00012976"/>
    </source>
</evidence>
<dbReference type="Gene3D" id="3.40.50.1240">
    <property type="entry name" value="Phosphoglycerate mutase-like"/>
    <property type="match status" value="1"/>
</dbReference>
<keyword evidence="16" id="KW-1015">Disulfide bond</keyword>
<dbReference type="CDD" id="cd07061">
    <property type="entry name" value="HP_HAP_like"/>
    <property type="match status" value="1"/>
</dbReference>
<comment type="catalytic activity">
    <reaction evidence="12">
        <text>1D-myo-inositol 1,2,5,6-tetrakisphosphate + H2O = 1D-myo-inositol 1,2,6-trisphosphate + phosphate</text>
        <dbReference type="Rhea" id="RHEA:77119"/>
        <dbReference type="ChEBI" id="CHEBI:15377"/>
        <dbReference type="ChEBI" id="CHEBI:43474"/>
        <dbReference type="ChEBI" id="CHEBI:195535"/>
        <dbReference type="ChEBI" id="CHEBI:195537"/>
        <dbReference type="EC" id="3.1.3.62"/>
    </reaction>
    <physiologicalReaction direction="left-to-right" evidence="12">
        <dbReference type="Rhea" id="RHEA:77120"/>
    </physiologicalReaction>
</comment>
<dbReference type="PIRSF" id="PIRSF000894">
    <property type="entry name" value="Acid_phosphatase"/>
    <property type="match status" value="1"/>
</dbReference>
<evidence type="ECO:0000256" key="1">
    <source>
        <dbReference type="ARBA" id="ARBA00004236"/>
    </source>
</evidence>
<evidence type="ECO:0000256" key="2">
    <source>
        <dbReference type="ARBA" id="ARBA00008422"/>
    </source>
</evidence>
<accession>A0A9Q0N0X2</accession>
<comment type="catalytic activity">
    <reaction evidence="14">
        <text>1D-myo-inositol hexakisphosphate + H2O = 1D-myo-inositol 1,2,4,5,6-pentakisphosphate + phosphate</text>
        <dbReference type="Rhea" id="RHEA:16989"/>
        <dbReference type="ChEBI" id="CHEBI:15377"/>
        <dbReference type="ChEBI" id="CHEBI:43474"/>
        <dbReference type="ChEBI" id="CHEBI:57798"/>
        <dbReference type="ChEBI" id="CHEBI:58130"/>
        <dbReference type="EC" id="3.1.3.62"/>
    </reaction>
    <physiologicalReaction direction="left-to-right" evidence="14">
        <dbReference type="Rhea" id="RHEA:16990"/>
    </physiologicalReaction>
</comment>
<evidence type="ECO:0000256" key="10">
    <source>
        <dbReference type="ARBA" id="ARBA00023180"/>
    </source>
</evidence>
<dbReference type="InterPro" id="IPR029033">
    <property type="entry name" value="His_PPase_superfam"/>
</dbReference>
<keyword evidence="10" id="KW-0325">Glycoprotein</keyword>
<evidence type="ECO:0000256" key="16">
    <source>
        <dbReference type="PIRSR" id="PIRSR000894-2"/>
    </source>
</evidence>
<dbReference type="InterPro" id="IPR000560">
    <property type="entry name" value="His_Pase_clade-2"/>
</dbReference>
<keyword evidence="7 17" id="KW-0732">Signal</keyword>
<proteinExistence type="inferred from homology"/>
<evidence type="ECO:0000256" key="5">
    <source>
        <dbReference type="ARBA" id="ARBA00018097"/>
    </source>
</evidence>
<keyword evidence="9" id="KW-0472">Membrane</keyword>
<dbReference type="SUPFAM" id="SSF53254">
    <property type="entry name" value="Phosphoglycerate mutase-like"/>
    <property type="match status" value="1"/>
</dbReference>
<gene>
    <name evidence="18" type="primary">Mipp1_14</name>
    <name evidence="18" type="ORF">Bhyg_06524</name>
</gene>
<evidence type="ECO:0000256" key="15">
    <source>
        <dbReference type="ARBA" id="ARBA00043832"/>
    </source>
</evidence>
<dbReference type="GO" id="GO:0005886">
    <property type="term" value="C:plasma membrane"/>
    <property type="evidence" value="ECO:0007669"/>
    <property type="project" value="UniProtKB-SubCell"/>
</dbReference>
<evidence type="ECO:0000256" key="17">
    <source>
        <dbReference type="SAM" id="SignalP"/>
    </source>
</evidence>
<sequence>MISSPVIVCVLFACCCIFASINAQRQPGQCCEEYCYDTDSEKPQSRQFATKSAYQIIKGSDNRRQFIVPNCNPVKFWFVGRHGTRLPTVNTIKSLRELVDLRDEVIDNYEKRRTKPDFGALCPEDIEILKNWHWNPNITGDYAQFLTSQGWQDLYFLAKNYQSSFPNVLENIYTPEKFHFRHTHSQRTEASFKAFVDGLFGEGADEHVNVLPKTNPDLLLKPYDACNAYKENEQRQAGPDSEYAKFENSDIYKQTIYEVSARLGFKFSLTPKQIKSIWDMCRFDLAWNLERTSPWCIAFTQNHVKVLEYHEDLKYYYKNSYGAGVNTRLTCSLVVDMLNQMESQALPNVVAYFTHSATFQLFLTALGAAKDNDGLRADNYDTQQRRMWKSSELSPFAANLAVIKYECPRDTERNKIMFFLNQKPLHFDWCNVGLCDWSKVQQRYSSFKQTDCLTTYCVSGSGSNIMPGITVAVTGSLLRYVF</sequence>
<reference evidence="18" key="1">
    <citation type="submission" date="2022-07" db="EMBL/GenBank/DDBJ databases">
        <authorList>
            <person name="Trinca V."/>
            <person name="Uliana J.V.C."/>
            <person name="Torres T.T."/>
            <person name="Ward R.J."/>
            <person name="Monesi N."/>
        </authorList>
    </citation>
    <scope>NUCLEOTIDE SEQUENCE</scope>
    <source>
        <strain evidence="18">HSMRA1968</strain>
        <tissue evidence="18">Whole embryos</tissue>
    </source>
</reference>
<keyword evidence="19" id="KW-1185">Reference proteome</keyword>
<evidence type="ECO:0000256" key="4">
    <source>
        <dbReference type="ARBA" id="ARBA00013040"/>
    </source>
</evidence>
<evidence type="ECO:0000256" key="8">
    <source>
        <dbReference type="ARBA" id="ARBA00022801"/>
    </source>
</evidence>
<feature type="disulfide bond" evidence="16">
    <location>
        <begin position="71"/>
        <end position="407"/>
    </location>
</feature>
<dbReference type="PANTHER" id="PTHR20963">
    <property type="entry name" value="MULTIPLE INOSITOL POLYPHOSPHATE PHOSPHATASE-RELATED"/>
    <property type="match status" value="1"/>
</dbReference>
<dbReference type="OrthoDB" id="6509975at2759"/>
<feature type="disulfide bond" evidence="16">
    <location>
        <begin position="281"/>
        <end position="296"/>
    </location>
</feature>
<dbReference type="GO" id="GO:0003993">
    <property type="term" value="F:acid phosphatase activity"/>
    <property type="evidence" value="ECO:0007669"/>
    <property type="project" value="TreeGrafter"/>
</dbReference>
<evidence type="ECO:0000256" key="13">
    <source>
        <dbReference type="ARBA" id="ARBA00043671"/>
    </source>
</evidence>
<organism evidence="18 19">
    <name type="scientific">Pseudolycoriella hygida</name>
    <dbReference type="NCBI Taxonomy" id="35572"/>
    <lineage>
        <taxon>Eukaryota</taxon>
        <taxon>Metazoa</taxon>
        <taxon>Ecdysozoa</taxon>
        <taxon>Arthropoda</taxon>
        <taxon>Hexapoda</taxon>
        <taxon>Insecta</taxon>
        <taxon>Pterygota</taxon>
        <taxon>Neoptera</taxon>
        <taxon>Endopterygota</taxon>
        <taxon>Diptera</taxon>
        <taxon>Nematocera</taxon>
        <taxon>Sciaroidea</taxon>
        <taxon>Sciaridae</taxon>
        <taxon>Pseudolycoriella</taxon>
    </lineage>
</organism>
<dbReference type="GO" id="GO:0034417">
    <property type="term" value="F:bisphosphoglycerate 3-phosphatase activity"/>
    <property type="evidence" value="ECO:0007669"/>
    <property type="project" value="UniProtKB-EC"/>
</dbReference>
<comment type="subcellular location">
    <subcellularLocation>
        <location evidence="1">Cell membrane</location>
    </subcellularLocation>
</comment>
<comment type="catalytic activity">
    <reaction evidence="13">
        <text>1D-myo-inositol 1,2,4,5,6-pentakisphosphate + H2O = 1D-myo-inositol 1,2,5,6-tetrakisphosphate + phosphate</text>
        <dbReference type="Rhea" id="RHEA:77115"/>
        <dbReference type="ChEBI" id="CHEBI:15377"/>
        <dbReference type="ChEBI" id="CHEBI:43474"/>
        <dbReference type="ChEBI" id="CHEBI:57798"/>
        <dbReference type="ChEBI" id="CHEBI:195535"/>
        <dbReference type="EC" id="3.1.3.62"/>
    </reaction>
    <physiologicalReaction direction="left-to-right" evidence="13">
        <dbReference type="Rhea" id="RHEA:77116"/>
    </physiologicalReaction>
</comment>
<dbReference type="EC" id="3.1.3.62" evidence="4"/>
<evidence type="ECO:0000256" key="11">
    <source>
        <dbReference type="ARBA" id="ARBA00031642"/>
    </source>
</evidence>
<evidence type="ECO:0000256" key="9">
    <source>
        <dbReference type="ARBA" id="ARBA00023136"/>
    </source>
</evidence>
<dbReference type="EC" id="3.1.3.80" evidence="3"/>
<evidence type="ECO:0000313" key="18">
    <source>
        <dbReference type="EMBL" id="KAJ6641584.1"/>
    </source>
</evidence>